<dbReference type="GO" id="GO:0016887">
    <property type="term" value="F:ATP hydrolysis activity"/>
    <property type="evidence" value="ECO:0007669"/>
    <property type="project" value="InterPro"/>
</dbReference>
<keyword evidence="5 7" id="KW-1133">Transmembrane helix</keyword>
<keyword evidence="11" id="KW-1185">Reference proteome</keyword>
<evidence type="ECO:0000256" key="1">
    <source>
        <dbReference type="ARBA" id="ARBA00004651"/>
    </source>
</evidence>
<feature type="domain" description="ABC transmembrane type-1" evidence="9">
    <location>
        <begin position="29"/>
        <end position="306"/>
    </location>
</feature>
<dbReference type="Pfam" id="PF00664">
    <property type="entry name" value="ABC_membrane"/>
    <property type="match status" value="1"/>
</dbReference>
<dbReference type="InterPro" id="IPR003439">
    <property type="entry name" value="ABC_transporter-like_ATP-bd"/>
</dbReference>
<evidence type="ECO:0000256" key="7">
    <source>
        <dbReference type="SAM" id="Phobius"/>
    </source>
</evidence>
<accession>A0A1I3HN35</accession>
<dbReference type="InterPro" id="IPR003593">
    <property type="entry name" value="AAA+_ATPase"/>
</dbReference>
<keyword evidence="3" id="KW-0547">Nucleotide-binding</keyword>
<dbReference type="GO" id="GO:0005886">
    <property type="term" value="C:plasma membrane"/>
    <property type="evidence" value="ECO:0007669"/>
    <property type="project" value="UniProtKB-SubCell"/>
</dbReference>
<reference evidence="10 11" key="1">
    <citation type="submission" date="2016-10" db="EMBL/GenBank/DDBJ databases">
        <authorList>
            <person name="de Groot N.N."/>
        </authorList>
    </citation>
    <scope>NUCLEOTIDE SEQUENCE [LARGE SCALE GENOMIC DNA]</scope>
    <source>
        <strain evidence="10 11">DSM 26000</strain>
    </source>
</reference>
<dbReference type="InterPro" id="IPR011527">
    <property type="entry name" value="ABC1_TM_dom"/>
</dbReference>
<dbReference type="PANTHER" id="PTHR43394:SF4">
    <property type="entry name" value="TOXIN SECRETION ABC TRANSPORTER ATP-BINDING PROTEIN"/>
    <property type="match status" value="1"/>
</dbReference>
<dbReference type="Pfam" id="PF00005">
    <property type="entry name" value="ABC_tran"/>
    <property type="match status" value="1"/>
</dbReference>
<dbReference type="Gene3D" id="3.40.50.300">
    <property type="entry name" value="P-loop containing nucleotide triphosphate hydrolases"/>
    <property type="match status" value="1"/>
</dbReference>
<keyword evidence="6 7" id="KW-0472">Membrane</keyword>
<dbReference type="EMBL" id="FOQT01000004">
    <property type="protein sequence ID" value="SFI37134.1"/>
    <property type="molecule type" value="Genomic_DNA"/>
</dbReference>
<evidence type="ECO:0000259" key="8">
    <source>
        <dbReference type="PROSITE" id="PS50893"/>
    </source>
</evidence>
<dbReference type="AlphaFoldDB" id="A0A1I3HN35"/>
<dbReference type="PROSITE" id="PS50929">
    <property type="entry name" value="ABC_TM1F"/>
    <property type="match status" value="1"/>
</dbReference>
<evidence type="ECO:0000256" key="6">
    <source>
        <dbReference type="ARBA" id="ARBA00023136"/>
    </source>
</evidence>
<dbReference type="GO" id="GO:0005524">
    <property type="term" value="F:ATP binding"/>
    <property type="evidence" value="ECO:0007669"/>
    <property type="project" value="UniProtKB-KW"/>
</dbReference>
<keyword evidence="4" id="KW-0067">ATP-binding</keyword>
<feature type="transmembrane region" description="Helical" evidence="7">
    <location>
        <begin position="138"/>
        <end position="156"/>
    </location>
</feature>
<evidence type="ECO:0000256" key="5">
    <source>
        <dbReference type="ARBA" id="ARBA00022989"/>
    </source>
</evidence>
<dbReference type="SUPFAM" id="SSF90123">
    <property type="entry name" value="ABC transporter transmembrane region"/>
    <property type="match status" value="1"/>
</dbReference>
<protein>
    <submittedName>
        <fullName evidence="10">ABC-type bacteriocin/lantibiotic exporter, contains an N-terminal double-glycine peptidase domain</fullName>
    </submittedName>
</protein>
<feature type="transmembrane region" description="Helical" evidence="7">
    <location>
        <begin position="252"/>
        <end position="271"/>
    </location>
</feature>
<proteinExistence type="predicted"/>
<dbReference type="Proteomes" id="UP000198931">
    <property type="component" value="Unassembled WGS sequence"/>
</dbReference>
<gene>
    <name evidence="10" type="ORF">SAMN05443292_2302</name>
</gene>
<dbReference type="RefSeq" id="WP_090080694.1">
    <property type="nucleotide sequence ID" value="NZ_FOQT01000004.1"/>
</dbReference>
<sequence>MADKNYKEQGLKLFKYITKERKDVANIYFYAIFSGLVQLSLPLGIQAIVSYAMGATMVTSIYLLIALVVAGTWLVGFFRLKVMQIIEKIQQKIFVEYSIAFAEKLPKLNLTKINKYFLPELVNRFFDTQNLQKGISKILLEIPTAIIQIIFGIILLSLYNPYFLIFGLIVLLGVFFIFRITMEQGIASSLDESDRKYEVASWLEDIASSVKTFKNDSTTKMHLHETDHLVGKYLEDRTSHFKVLYFQYKTIVFFKVVIILTMLAIATYLLINQQLNIGAFIATEIVVIMIMSAVEILIKNLESYYDMITAMVKLSKVLDLQEESTGEMTLKDTDQGFEIEFKNVSVSINDSMPILEDVNFKILQNSITAISGNLGTGKSILMNIFAGFYEPTAGKIFYDKTPFNNINKNIFRNQIGIFLEDVGIIKGNIFQNIQIGNPEITPEDITKAAIELGLDNFTEYFSNGYFTEISETDSQLSFSFRKMILLLRAVLGNTRLLLLEDPFEGFDETIKDKIWDYLQNKSLHKNIILATKEERFIAKADHHLFLAKGTVQSLK</sequence>
<dbReference type="PANTHER" id="PTHR43394">
    <property type="entry name" value="ATP-DEPENDENT PERMEASE MDL1, MITOCHONDRIAL"/>
    <property type="match status" value="1"/>
</dbReference>
<dbReference type="SMART" id="SM00382">
    <property type="entry name" value="AAA"/>
    <property type="match status" value="1"/>
</dbReference>
<feature type="transmembrane region" description="Helical" evidence="7">
    <location>
        <begin position="61"/>
        <end position="80"/>
    </location>
</feature>
<evidence type="ECO:0000256" key="4">
    <source>
        <dbReference type="ARBA" id="ARBA00022840"/>
    </source>
</evidence>
<evidence type="ECO:0000256" key="2">
    <source>
        <dbReference type="ARBA" id="ARBA00022692"/>
    </source>
</evidence>
<comment type="subcellular location">
    <subcellularLocation>
        <location evidence="1">Cell membrane</location>
        <topology evidence="1">Multi-pass membrane protein</topology>
    </subcellularLocation>
</comment>
<evidence type="ECO:0000313" key="10">
    <source>
        <dbReference type="EMBL" id="SFI37134.1"/>
    </source>
</evidence>
<keyword evidence="2 7" id="KW-0812">Transmembrane</keyword>
<dbReference type="STRING" id="1125876.SAMN05443292_2302"/>
<evidence type="ECO:0000256" key="3">
    <source>
        <dbReference type="ARBA" id="ARBA00022741"/>
    </source>
</evidence>
<organism evidence="10 11">
    <name type="scientific">Halpernia frigidisoli</name>
    <dbReference type="NCBI Taxonomy" id="1125876"/>
    <lineage>
        <taxon>Bacteria</taxon>
        <taxon>Pseudomonadati</taxon>
        <taxon>Bacteroidota</taxon>
        <taxon>Flavobacteriia</taxon>
        <taxon>Flavobacteriales</taxon>
        <taxon>Weeksellaceae</taxon>
        <taxon>Chryseobacterium group</taxon>
        <taxon>Halpernia</taxon>
    </lineage>
</organism>
<dbReference type="GO" id="GO:0015421">
    <property type="term" value="F:ABC-type oligopeptide transporter activity"/>
    <property type="evidence" value="ECO:0007669"/>
    <property type="project" value="TreeGrafter"/>
</dbReference>
<evidence type="ECO:0000259" key="9">
    <source>
        <dbReference type="PROSITE" id="PS50929"/>
    </source>
</evidence>
<dbReference type="InterPro" id="IPR039421">
    <property type="entry name" value="Type_1_exporter"/>
</dbReference>
<feature type="domain" description="ABC transporter" evidence="8">
    <location>
        <begin position="339"/>
        <end position="554"/>
    </location>
</feature>
<dbReference type="PROSITE" id="PS50893">
    <property type="entry name" value="ABC_TRANSPORTER_2"/>
    <property type="match status" value="1"/>
</dbReference>
<dbReference type="InterPro" id="IPR027417">
    <property type="entry name" value="P-loop_NTPase"/>
</dbReference>
<name>A0A1I3HN35_9FLAO</name>
<evidence type="ECO:0000313" key="11">
    <source>
        <dbReference type="Proteomes" id="UP000198931"/>
    </source>
</evidence>
<dbReference type="Gene3D" id="1.20.1560.10">
    <property type="entry name" value="ABC transporter type 1, transmembrane domain"/>
    <property type="match status" value="1"/>
</dbReference>
<feature type="transmembrane region" description="Helical" evidence="7">
    <location>
        <begin position="162"/>
        <end position="180"/>
    </location>
</feature>
<dbReference type="OrthoDB" id="311344at2"/>
<feature type="transmembrane region" description="Helical" evidence="7">
    <location>
        <begin position="277"/>
        <end position="298"/>
    </location>
</feature>
<dbReference type="InterPro" id="IPR036640">
    <property type="entry name" value="ABC1_TM_sf"/>
</dbReference>
<feature type="transmembrane region" description="Helical" evidence="7">
    <location>
        <begin position="27"/>
        <end position="49"/>
    </location>
</feature>
<dbReference type="SUPFAM" id="SSF52540">
    <property type="entry name" value="P-loop containing nucleoside triphosphate hydrolases"/>
    <property type="match status" value="1"/>
</dbReference>